<evidence type="ECO:0000256" key="3">
    <source>
        <dbReference type="ARBA" id="ARBA00022448"/>
    </source>
</evidence>
<comment type="caution">
    <text evidence="16">The sequence shown here is derived from an EMBL/GenBank/DDBJ whole genome shotgun (WGS) entry which is preliminary data.</text>
</comment>
<protein>
    <recommendedName>
        <fullName evidence="14">ATP synthase subunit c</fullName>
    </recommendedName>
    <alternativeName>
        <fullName evidence="14">ATP synthase F(0) sector subunit c</fullName>
    </alternativeName>
    <alternativeName>
        <fullName evidence="14">F-type ATPase subunit c</fullName>
        <shortName evidence="14">F-ATPase subunit c</shortName>
    </alternativeName>
    <alternativeName>
        <fullName evidence="14">Lipid-binding protein</fullName>
    </alternativeName>
</protein>
<dbReference type="SUPFAM" id="SSF81333">
    <property type="entry name" value="F1F0 ATP synthase subunit C"/>
    <property type="match status" value="1"/>
</dbReference>
<gene>
    <name evidence="14" type="primary">atpE</name>
    <name evidence="16" type="ORF">CBF29_05705</name>
</gene>
<evidence type="ECO:0000256" key="12">
    <source>
        <dbReference type="ARBA" id="ARBA00023310"/>
    </source>
</evidence>
<dbReference type="CDD" id="cd18185">
    <property type="entry name" value="ATP-synt_Fo_c_ATPE"/>
    <property type="match status" value="1"/>
</dbReference>
<comment type="function">
    <text evidence="13 14">F(1)F(0) ATP synthase produces ATP from ADP in the presence of a proton or sodium gradient. F-type ATPases consist of two structural domains, F(1) containing the extramembraneous catalytic core and F(0) containing the membrane proton channel, linked together by a central stalk and a peripheral stalk. During catalysis, ATP synthesis in the catalytic domain of F(1) is coupled via a rotary mechanism of the central stalk subunits to proton translocation.</text>
</comment>
<dbReference type="InterPro" id="IPR000454">
    <property type="entry name" value="ATP_synth_F0_csu"/>
</dbReference>
<comment type="subcellular location">
    <subcellularLocation>
        <location evidence="14">Cell membrane</location>
        <topology evidence="14">Multi-pass membrane protein</topology>
    </subcellularLocation>
    <subcellularLocation>
        <location evidence="1">Membrane</location>
        <topology evidence="1">Multi-pass membrane protein</topology>
    </subcellularLocation>
</comment>
<dbReference type="FunFam" id="1.20.20.10:FF:000004">
    <property type="entry name" value="ATP synthase subunit c"/>
    <property type="match status" value="1"/>
</dbReference>
<evidence type="ECO:0000256" key="8">
    <source>
        <dbReference type="ARBA" id="ARBA00022989"/>
    </source>
</evidence>
<keyword evidence="3 14" id="KW-0813">Transport</keyword>
<evidence type="ECO:0000256" key="2">
    <source>
        <dbReference type="ARBA" id="ARBA00006704"/>
    </source>
</evidence>
<evidence type="ECO:0000256" key="5">
    <source>
        <dbReference type="ARBA" id="ARBA00022547"/>
    </source>
</evidence>
<dbReference type="InterPro" id="IPR035921">
    <property type="entry name" value="F/V-ATP_Csub_sf"/>
</dbReference>
<dbReference type="AlphaFoldDB" id="A0A430AX53"/>
<dbReference type="InterPro" id="IPR020537">
    <property type="entry name" value="ATP_synth_F0_csu_DDCD_BS"/>
</dbReference>
<evidence type="ECO:0000259" key="15">
    <source>
        <dbReference type="Pfam" id="PF00137"/>
    </source>
</evidence>
<keyword evidence="8 14" id="KW-1133">Transmembrane helix</keyword>
<keyword evidence="4 14" id="KW-1003">Cell membrane</keyword>
<evidence type="ECO:0000256" key="10">
    <source>
        <dbReference type="ARBA" id="ARBA00023121"/>
    </source>
</evidence>
<keyword evidence="6 14" id="KW-0812">Transmembrane</keyword>
<keyword evidence="12 14" id="KW-0066">ATP synthesis</keyword>
<feature type="domain" description="V-ATPase proteolipid subunit C-like" evidence="15">
    <location>
        <begin position="7"/>
        <end position="70"/>
    </location>
</feature>
<evidence type="ECO:0000313" key="17">
    <source>
        <dbReference type="Proteomes" id="UP000287605"/>
    </source>
</evidence>
<reference evidence="16 17" key="1">
    <citation type="submission" date="2017-05" db="EMBL/GenBank/DDBJ databases">
        <title>Vagococcus spp. assemblies.</title>
        <authorList>
            <person name="Gulvik C.A."/>
        </authorList>
    </citation>
    <scope>NUCLEOTIDE SEQUENCE [LARGE SCALE GENOMIC DNA]</scope>
    <source>
        <strain evidence="16 17">CCUG 51432</strain>
    </source>
</reference>
<keyword evidence="7 14" id="KW-0375">Hydrogen ion transport</keyword>
<proteinExistence type="inferred from homology"/>
<sequence>MEGLNYIAASIAVFGSAIAAAYGNGKVISKTLECMARQPEMSGELRSTMFIGAGLIEAVPILGIVVALLLVFLG</sequence>
<keyword evidence="10 14" id="KW-0446">Lipid-binding</keyword>
<dbReference type="OrthoDB" id="2357540at2"/>
<organism evidence="16 17">
    <name type="scientific">Vagococcus elongatus</name>
    <dbReference type="NCBI Taxonomy" id="180344"/>
    <lineage>
        <taxon>Bacteria</taxon>
        <taxon>Bacillati</taxon>
        <taxon>Bacillota</taxon>
        <taxon>Bacilli</taxon>
        <taxon>Lactobacillales</taxon>
        <taxon>Enterococcaceae</taxon>
        <taxon>Vagococcus</taxon>
    </lineage>
</organism>
<dbReference type="GO" id="GO:0005886">
    <property type="term" value="C:plasma membrane"/>
    <property type="evidence" value="ECO:0007669"/>
    <property type="project" value="UniProtKB-SubCell"/>
</dbReference>
<name>A0A430AX53_9ENTE</name>
<comment type="similarity">
    <text evidence="2 14">Belongs to the ATPase C chain family.</text>
</comment>
<keyword evidence="11 14" id="KW-0472">Membrane</keyword>
<feature type="transmembrane region" description="Helical" evidence="14">
    <location>
        <begin position="49"/>
        <end position="73"/>
    </location>
</feature>
<dbReference type="GO" id="GO:0033177">
    <property type="term" value="C:proton-transporting two-sector ATPase complex, proton-transporting domain"/>
    <property type="evidence" value="ECO:0007669"/>
    <property type="project" value="InterPro"/>
</dbReference>
<dbReference type="PRINTS" id="PR00124">
    <property type="entry name" value="ATPASEC"/>
</dbReference>
<dbReference type="GO" id="GO:0046933">
    <property type="term" value="F:proton-transporting ATP synthase activity, rotational mechanism"/>
    <property type="evidence" value="ECO:0007669"/>
    <property type="project" value="UniProtKB-UniRule"/>
</dbReference>
<evidence type="ECO:0000256" key="11">
    <source>
        <dbReference type="ARBA" id="ARBA00023136"/>
    </source>
</evidence>
<keyword evidence="17" id="KW-1185">Reference proteome</keyword>
<dbReference type="GO" id="GO:0008289">
    <property type="term" value="F:lipid binding"/>
    <property type="evidence" value="ECO:0007669"/>
    <property type="project" value="UniProtKB-KW"/>
</dbReference>
<dbReference type="NCBIfam" id="TIGR01260">
    <property type="entry name" value="ATP_synt_c"/>
    <property type="match status" value="1"/>
</dbReference>
<comment type="function">
    <text evidence="14">Key component of the F(0) channel; it plays a direct role in translocation across the membrane. A homomeric c-ring of between 10-14 subunits forms the central stalk rotor element with the F(1) delta and epsilon subunits.</text>
</comment>
<evidence type="ECO:0000313" key="16">
    <source>
        <dbReference type="EMBL" id="RSU12624.1"/>
    </source>
</evidence>
<dbReference type="InterPro" id="IPR005953">
    <property type="entry name" value="ATP_synth_csu_bac/chlpt"/>
</dbReference>
<dbReference type="InterPro" id="IPR002379">
    <property type="entry name" value="ATPase_proteolipid_c-like_dom"/>
</dbReference>
<evidence type="ECO:0000256" key="9">
    <source>
        <dbReference type="ARBA" id="ARBA00023065"/>
    </source>
</evidence>
<dbReference type="InterPro" id="IPR038662">
    <property type="entry name" value="ATP_synth_F0_csu_sf"/>
</dbReference>
<keyword evidence="5 14" id="KW-0138">CF(0)</keyword>
<dbReference type="EMBL" id="NGKA01000007">
    <property type="protein sequence ID" value="RSU12624.1"/>
    <property type="molecule type" value="Genomic_DNA"/>
</dbReference>
<evidence type="ECO:0000256" key="14">
    <source>
        <dbReference type="HAMAP-Rule" id="MF_01396"/>
    </source>
</evidence>
<accession>A0A430AX53</accession>
<evidence type="ECO:0000256" key="13">
    <source>
        <dbReference type="ARBA" id="ARBA00025198"/>
    </source>
</evidence>
<dbReference type="Proteomes" id="UP000287605">
    <property type="component" value="Unassembled WGS sequence"/>
</dbReference>
<evidence type="ECO:0000256" key="7">
    <source>
        <dbReference type="ARBA" id="ARBA00022781"/>
    </source>
</evidence>
<dbReference type="PROSITE" id="PS00605">
    <property type="entry name" value="ATPASE_C"/>
    <property type="match status" value="1"/>
</dbReference>
<evidence type="ECO:0000256" key="6">
    <source>
        <dbReference type="ARBA" id="ARBA00022692"/>
    </source>
</evidence>
<dbReference type="Gene3D" id="1.20.20.10">
    <property type="entry name" value="F1F0 ATP synthase subunit C"/>
    <property type="match status" value="1"/>
</dbReference>
<dbReference type="HAMAP" id="MF_01396">
    <property type="entry name" value="ATP_synth_c_bact"/>
    <property type="match status" value="1"/>
</dbReference>
<dbReference type="Pfam" id="PF00137">
    <property type="entry name" value="ATP-synt_C"/>
    <property type="match status" value="1"/>
</dbReference>
<feature type="site" description="Reversibly protonated during proton transport" evidence="14">
    <location>
        <position position="57"/>
    </location>
</feature>
<dbReference type="NCBIfam" id="NF005363">
    <property type="entry name" value="PRK06876.1"/>
    <property type="match status" value="1"/>
</dbReference>
<keyword evidence="9 14" id="KW-0406">Ion transport</keyword>
<feature type="transmembrane region" description="Helical" evidence="14">
    <location>
        <begin position="6"/>
        <end position="28"/>
    </location>
</feature>
<evidence type="ECO:0000256" key="1">
    <source>
        <dbReference type="ARBA" id="ARBA00004141"/>
    </source>
</evidence>
<evidence type="ECO:0000256" key="4">
    <source>
        <dbReference type="ARBA" id="ARBA00022475"/>
    </source>
</evidence>
<dbReference type="RefSeq" id="WP_126808334.1">
    <property type="nucleotide sequence ID" value="NZ_NGKA01000007.1"/>
</dbReference>
<dbReference type="GO" id="GO:0045259">
    <property type="term" value="C:proton-transporting ATP synthase complex"/>
    <property type="evidence" value="ECO:0007669"/>
    <property type="project" value="UniProtKB-KW"/>
</dbReference>